<evidence type="ECO:0000313" key="2">
    <source>
        <dbReference type="Proteomes" id="UP000199028"/>
    </source>
</evidence>
<dbReference type="EMBL" id="FOFT01000015">
    <property type="protein sequence ID" value="SES46647.1"/>
    <property type="molecule type" value="Genomic_DNA"/>
</dbReference>
<keyword evidence="2" id="KW-1185">Reference proteome</keyword>
<sequence>MAFISKLIEVRDQVKRAVDTFLACGWCHAVERDCVCGKADGQPPAMTS</sequence>
<gene>
    <name evidence="1" type="ORF">SAMN05216195_115181</name>
</gene>
<dbReference type="RefSeq" id="WP_170176564.1">
    <property type="nucleotide sequence ID" value="NZ_FOFT01000015.1"/>
</dbReference>
<protein>
    <submittedName>
        <fullName evidence="1">Uncharacterized protein</fullName>
    </submittedName>
</protein>
<evidence type="ECO:0000313" key="1">
    <source>
        <dbReference type="EMBL" id="SES46647.1"/>
    </source>
</evidence>
<reference evidence="2" key="1">
    <citation type="submission" date="2016-10" db="EMBL/GenBank/DDBJ databases">
        <authorList>
            <person name="Varghese N."/>
            <person name="Submissions S."/>
        </authorList>
    </citation>
    <scope>NUCLEOTIDE SEQUENCE [LARGE SCALE GENOMIC DNA]</scope>
    <source>
        <strain evidence="2">CGMCC 4.578</strain>
    </source>
</reference>
<accession>A0A1H9XLE6</accession>
<dbReference type="AlphaFoldDB" id="A0A1H9XLE6"/>
<name>A0A1H9XLE6_9PSEU</name>
<organism evidence="1 2">
    <name type="scientific">Lentzea flaviverrucosa</name>
    <dbReference type="NCBI Taxonomy" id="200379"/>
    <lineage>
        <taxon>Bacteria</taxon>
        <taxon>Bacillati</taxon>
        <taxon>Actinomycetota</taxon>
        <taxon>Actinomycetes</taxon>
        <taxon>Pseudonocardiales</taxon>
        <taxon>Pseudonocardiaceae</taxon>
        <taxon>Lentzea</taxon>
    </lineage>
</organism>
<proteinExistence type="predicted"/>
<dbReference type="Proteomes" id="UP000199028">
    <property type="component" value="Unassembled WGS sequence"/>
</dbReference>